<dbReference type="EMBL" id="CP042817">
    <property type="protein sequence ID" value="QEJ96861.1"/>
    <property type="molecule type" value="Genomic_DNA"/>
</dbReference>
<organism evidence="2 9">
    <name type="scientific">Treponema phagedenis</name>
    <dbReference type="NCBI Taxonomy" id="162"/>
    <lineage>
        <taxon>Bacteria</taxon>
        <taxon>Pseudomonadati</taxon>
        <taxon>Spirochaetota</taxon>
        <taxon>Spirochaetia</taxon>
        <taxon>Spirochaetales</taxon>
        <taxon>Treponemataceae</taxon>
        <taxon>Treponema</taxon>
    </lineage>
</organism>
<evidence type="ECO:0000313" key="8">
    <source>
        <dbReference type="EMBL" id="QEJ99164.1"/>
    </source>
</evidence>
<keyword evidence="9" id="KW-1185">Reference proteome</keyword>
<dbReference type="Proteomes" id="UP000323594">
    <property type="component" value="Chromosome"/>
</dbReference>
<gene>
    <name evidence="3" type="ORF">FUT82_00865</name>
    <name evidence="4" type="ORF">FUT82_01920</name>
    <name evidence="5" type="ORF">FUT82_02435</name>
    <name evidence="6" type="ORF">FUT82_02585</name>
    <name evidence="7" type="ORF">FUT82_11110</name>
    <name evidence="8" type="ORF">FUT82_14960</name>
    <name evidence="2" type="ORF">TPHV1_30089</name>
</gene>
<dbReference type="EMBL" id="CP042817">
    <property type="protein sequence ID" value="QEJ96950.1"/>
    <property type="molecule type" value="Genomic_DNA"/>
</dbReference>
<sequence length="178" mass="19888">MGAKSKAEEHGLVELIIEKWEGGKNTIVYVTEEVNKKIQELGLKVTLSREGIRRVIKSHKEEIEDAKKAIESAKAMAEVLKDYPGTEASEAVLMQMTSLISKDLRTIDSLEFEDPKELLLTTARIAEAQLKLSNYRTKAAKALEKAKGEIKKELQNAIKNDPELLQKLCAIVDKAEVK</sequence>
<evidence type="ECO:0000256" key="1">
    <source>
        <dbReference type="SAM" id="Coils"/>
    </source>
</evidence>
<reference evidence="2" key="2">
    <citation type="submission" date="2015-01" db="EMBL/GenBank/DDBJ databases">
        <authorList>
            <person name="Xiang T."/>
            <person name="Song Y."/>
            <person name="Huang L."/>
            <person name="Wang B."/>
            <person name="Wu P."/>
        </authorList>
    </citation>
    <scope>NUCLEOTIDE SEQUENCE [LARGE SCALE GENOMIC DNA]</scope>
    <source>
        <strain evidence="2">V1</strain>
    </source>
</reference>
<name>A0A0B7GU44_TREPH</name>
<evidence type="ECO:0000313" key="4">
    <source>
        <dbReference type="EMBL" id="QEJ96861.1"/>
    </source>
</evidence>
<proteinExistence type="predicted"/>
<dbReference type="Pfam" id="PF11985">
    <property type="entry name" value="Phage_Mu_Gp27"/>
    <property type="match status" value="1"/>
</dbReference>
<dbReference type="EMBL" id="CP042817">
    <property type="protein sequence ID" value="QEJ99164.1"/>
    <property type="molecule type" value="Genomic_DNA"/>
</dbReference>
<dbReference type="InterPro" id="IPR021874">
    <property type="entry name" value="Phage_Mu_Gp27"/>
</dbReference>
<evidence type="ECO:0000313" key="5">
    <source>
        <dbReference type="EMBL" id="QEJ96950.1"/>
    </source>
</evidence>
<evidence type="ECO:0000313" key="6">
    <source>
        <dbReference type="EMBL" id="QEJ96977.1"/>
    </source>
</evidence>
<evidence type="ECO:0000313" key="7">
    <source>
        <dbReference type="EMBL" id="QEJ98490.1"/>
    </source>
</evidence>
<reference evidence="9" key="1">
    <citation type="submission" date="2015-01" db="EMBL/GenBank/DDBJ databases">
        <authorList>
            <person name="Manzoor Shahid"/>
            <person name="Zubair Saima"/>
        </authorList>
    </citation>
    <scope>NUCLEOTIDE SEQUENCE [LARGE SCALE GENOMIC DNA]</scope>
    <source>
        <strain evidence="9">V1</strain>
    </source>
</reference>
<evidence type="ECO:0000313" key="9">
    <source>
        <dbReference type="Proteomes" id="UP000042527"/>
    </source>
</evidence>
<dbReference type="EMBL" id="CP042817">
    <property type="protein sequence ID" value="QEJ96977.1"/>
    <property type="molecule type" value="Genomic_DNA"/>
</dbReference>
<feature type="coiled-coil region" evidence="1">
    <location>
        <begin position="125"/>
        <end position="160"/>
    </location>
</feature>
<protein>
    <submittedName>
        <fullName evidence="3">DUF3486 family protein</fullName>
    </submittedName>
</protein>
<reference evidence="3 10" key="3">
    <citation type="submission" date="2019-08" db="EMBL/GenBank/DDBJ databases">
        <authorList>
            <person name="Kuhnert P."/>
        </authorList>
    </citation>
    <scope>NUCLEOTIDE SEQUENCE [LARGE SCALE GENOMIC DNA]</scope>
    <source>
        <strain evidence="3 10">B36.5</strain>
    </source>
</reference>
<dbReference type="Proteomes" id="UP000042527">
    <property type="component" value="Unassembled WGS sequence"/>
</dbReference>
<dbReference type="AlphaFoldDB" id="A0A0B7GU44"/>
<evidence type="ECO:0000313" key="3">
    <source>
        <dbReference type="EMBL" id="QEJ96701.1"/>
    </source>
</evidence>
<evidence type="ECO:0000313" key="2">
    <source>
        <dbReference type="EMBL" id="CEM62194.1"/>
    </source>
</evidence>
<dbReference type="EMBL" id="CP042817">
    <property type="protein sequence ID" value="QEJ96701.1"/>
    <property type="molecule type" value="Genomic_DNA"/>
</dbReference>
<accession>A0A0B7GU44</accession>
<feature type="coiled-coil region" evidence="1">
    <location>
        <begin position="49"/>
        <end position="83"/>
    </location>
</feature>
<dbReference type="EMBL" id="CDNC01000023">
    <property type="protein sequence ID" value="CEM62194.1"/>
    <property type="molecule type" value="Genomic_DNA"/>
</dbReference>
<dbReference type="EMBL" id="CP042817">
    <property type="protein sequence ID" value="QEJ98490.1"/>
    <property type="molecule type" value="Genomic_DNA"/>
</dbReference>
<dbReference type="GeneID" id="57754343"/>
<dbReference type="RefSeq" id="WP_002696333.1">
    <property type="nucleotide sequence ID" value="NZ_CDNC01000023.1"/>
</dbReference>
<keyword evidence="1" id="KW-0175">Coiled coil</keyword>
<evidence type="ECO:0000313" key="10">
    <source>
        <dbReference type="Proteomes" id="UP000323594"/>
    </source>
</evidence>